<sequence length="70" mass="7500">MIAAGRALTAWKFLALFFAFPAGAAASRNTVPKSLIPFHPALGEHSVGERHRRPRHACLTLVSAKSECGT</sequence>
<reference evidence="3" key="1">
    <citation type="journal article" date="2019" name="Int. J. Syst. Evol. Microbiol.">
        <title>The Global Catalogue of Microorganisms (GCM) 10K type strain sequencing project: providing services to taxonomists for standard genome sequencing and annotation.</title>
        <authorList>
            <consortium name="The Broad Institute Genomics Platform"/>
            <consortium name="The Broad Institute Genome Sequencing Center for Infectious Disease"/>
            <person name="Wu L."/>
            <person name="Ma J."/>
        </authorList>
    </citation>
    <scope>NUCLEOTIDE SEQUENCE [LARGE SCALE GENOMIC DNA]</scope>
    <source>
        <strain evidence="3">TBRC 7912</strain>
    </source>
</reference>
<feature type="signal peptide" evidence="1">
    <location>
        <begin position="1"/>
        <end position="24"/>
    </location>
</feature>
<gene>
    <name evidence="2" type="ORF">ACFOYY_40990</name>
</gene>
<evidence type="ECO:0008006" key="4">
    <source>
        <dbReference type="Google" id="ProtNLM"/>
    </source>
</evidence>
<evidence type="ECO:0000256" key="1">
    <source>
        <dbReference type="SAM" id="SignalP"/>
    </source>
</evidence>
<keyword evidence="3" id="KW-1185">Reference proteome</keyword>
<proteinExistence type="predicted"/>
<evidence type="ECO:0000313" key="3">
    <source>
        <dbReference type="Proteomes" id="UP001595698"/>
    </source>
</evidence>
<feature type="chain" id="PRO_5045652535" description="Secreted protein" evidence="1">
    <location>
        <begin position="25"/>
        <end position="70"/>
    </location>
</feature>
<organism evidence="2 3">
    <name type="scientific">Streptosporangium jomthongense</name>
    <dbReference type="NCBI Taxonomy" id="1193683"/>
    <lineage>
        <taxon>Bacteria</taxon>
        <taxon>Bacillati</taxon>
        <taxon>Actinomycetota</taxon>
        <taxon>Actinomycetes</taxon>
        <taxon>Streptosporangiales</taxon>
        <taxon>Streptosporangiaceae</taxon>
        <taxon>Streptosporangium</taxon>
    </lineage>
</organism>
<dbReference type="RefSeq" id="WP_386196886.1">
    <property type="nucleotide sequence ID" value="NZ_JBHSBC010000058.1"/>
</dbReference>
<dbReference type="EMBL" id="JBHSBC010000058">
    <property type="protein sequence ID" value="MFC3986567.1"/>
    <property type="molecule type" value="Genomic_DNA"/>
</dbReference>
<comment type="caution">
    <text evidence="2">The sequence shown here is derived from an EMBL/GenBank/DDBJ whole genome shotgun (WGS) entry which is preliminary data.</text>
</comment>
<dbReference type="Proteomes" id="UP001595698">
    <property type="component" value="Unassembled WGS sequence"/>
</dbReference>
<evidence type="ECO:0000313" key="2">
    <source>
        <dbReference type="EMBL" id="MFC3986567.1"/>
    </source>
</evidence>
<keyword evidence="1" id="KW-0732">Signal</keyword>
<accession>A0ABV8FCZ7</accession>
<protein>
    <recommendedName>
        <fullName evidence="4">Secreted protein</fullName>
    </recommendedName>
</protein>
<name>A0ABV8FCZ7_9ACTN</name>